<dbReference type="GO" id="GO:0098552">
    <property type="term" value="C:side of membrane"/>
    <property type="evidence" value="ECO:0007669"/>
    <property type="project" value="UniProtKB-KW"/>
</dbReference>
<dbReference type="Proteomes" id="UP000242287">
    <property type="component" value="Unassembled WGS sequence"/>
</dbReference>
<evidence type="ECO:0000256" key="7">
    <source>
        <dbReference type="ARBA" id="ARBA00023288"/>
    </source>
</evidence>
<protein>
    <recommendedName>
        <fullName evidence="9">Copper acquisition factor BIM1-like domain-containing protein</fullName>
    </recommendedName>
</protein>
<dbReference type="Pfam" id="PF20238">
    <property type="entry name" value="BIM1-like_dom"/>
    <property type="match status" value="1"/>
</dbReference>
<gene>
    <name evidence="10" type="ORF">AMATHDRAFT_60586</name>
</gene>
<dbReference type="InterPro" id="IPR046530">
    <property type="entry name" value="BIM1-like_dom"/>
</dbReference>
<dbReference type="STRING" id="703135.A0A2A9NN47"/>
<comment type="subcellular location">
    <subcellularLocation>
        <location evidence="1">Cell membrane</location>
        <topology evidence="1">Lipid-anchor</topology>
        <topology evidence="1">GPI-anchor</topology>
    </subcellularLocation>
</comment>
<dbReference type="InterPro" id="IPR046936">
    <property type="entry name" value="BIM1-like"/>
</dbReference>
<evidence type="ECO:0000256" key="3">
    <source>
        <dbReference type="ARBA" id="ARBA00022622"/>
    </source>
</evidence>
<keyword evidence="2" id="KW-1003">Cell membrane</keyword>
<dbReference type="EMBL" id="KZ301998">
    <property type="protein sequence ID" value="PFH50744.1"/>
    <property type="molecule type" value="Genomic_DNA"/>
</dbReference>
<feature type="signal peptide" evidence="8">
    <location>
        <begin position="1"/>
        <end position="18"/>
    </location>
</feature>
<dbReference type="AlphaFoldDB" id="A0A2A9NN47"/>
<evidence type="ECO:0000256" key="5">
    <source>
        <dbReference type="ARBA" id="ARBA00023136"/>
    </source>
</evidence>
<proteinExistence type="predicted"/>
<evidence type="ECO:0000256" key="6">
    <source>
        <dbReference type="ARBA" id="ARBA00023180"/>
    </source>
</evidence>
<sequence>MHVPTAVVLTSLIAAVNAHFQLQFPAPRGPFNEDKEPTFCDGFNNPTNNRTTFPLSGGFFSLNSEHPQWSTSIYLSTGNASSFDDFKQIKPFFLQKGEGAFCFPLDFTSPNATGLSDGQNVSIQIVFDGGDGSLYQCADLKLSATANLTTQMSQCSNATGSSTASGSGATPTSSSAGRTAWFGFSTVALGLAGLGVSIAF</sequence>
<reference evidence="10 11" key="1">
    <citation type="submission" date="2014-02" db="EMBL/GenBank/DDBJ databases">
        <title>Transposable element dynamics among asymbiotic and ectomycorrhizal Amanita fungi.</title>
        <authorList>
            <consortium name="DOE Joint Genome Institute"/>
            <person name="Hess J."/>
            <person name="Skrede I."/>
            <person name="Wolfe B."/>
            <person name="LaButti K."/>
            <person name="Ohm R.A."/>
            <person name="Grigoriev I.V."/>
            <person name="Pringle A."/>
        </authorList>
    </citation>
    <scope>NUCLEOTIDE SEQUENCE [LARGE SCALE GENOMIC DNA]</scope>
    <source>
        <strain evidence="10 11">SKay4041</strain>
    </source>
</reference>
<keyword evidence="11" id="KW-1185">Reference proteome</keyword>
<keyword evidence="3" id="KW-0336">GPI-anchor</keyword>
<evidence type="ECO:0000313" key="10">
    <source>
        <dbReference type="EMBL" id="PFH50744.1"/>
    </source>
</evidence>
<keyword evidence="4 8" id="KW-0732">Signal</keyword>
<name>A0A2A9NN47_9AGAR</name>
<keyword evidence="6" id="KW-0325">Glycoprotein</keyword>
<dbReference type="PANTHER" id="PTHR34992">
    <property type="entry name" value="HYPHAL ANASTAMOSIS-7 PROTEIN"/>
    <property type="match status" value="1"/>
</dbReference>
<organism evidence="10 11">
    <name type="scientific">Amanita thiersii Skay4041</name>
    <dbReference type="NCBI Taxonomy" id="703135"/>
    <lineage>
        <taxon>Eukaryota</taxon>
        <taxon>Fungi</taxon>
        <taxon>Dikarya</taxon>
        <taxon>Basidiomycota</taxon>
        <taxon>Agaricomycotina</taxon>
        <taxon>Agaricomycetes</taxon>
        <taxon>Agaricomycetidae</taxon>
        <taxon>Agaricales</taxon>
        <taxon>Pluteineae</taxon>
        <taxon>Amanitaceae</taxon>
        <taxon>Amanita</taxon>
    </lineage>
</organism>
<evidence type="ECO:0000256" key="4">
    <source>
        <dbReference type="ARBA" id="ARBA00022729"/>
    </source>
</evidence>
<evidence type="ECO:0000259" key="9">
    <source>
        <dbReference type="Pfam" id="PF20238"/>
    </source>
</evidence>
<evidence type="ECO:0000256" key="8">
    <source>
        <dbReference type="SAM" id="SignalP"/>
    </source>
</evidence>
<accession>A0A2A9NN47</accession>
<dbReference type="OrthoDB" id="2146436at2759"/>
<keyword evidence="7" id="KW-0449">Lipoprotein</keyword>
<keyword evidence="5" id="KW-0472">Membrane</keyword>
<evidence type="ECO:0000256" key="1">
    <source>
        <dbReference type="ARBA" id="ARBA00004609"/>
    </source>
</evidence>
<evidence type="ECO:0000313" key="11">
    <source>
        <dbReference type="Proteomes" id="UP000242287"/>
    </source>
</evidence>
<evidence type="ECO:0000256" key="2">
    <source>
        <dbReference type="ARBA" id="ARBA00022475"/>
    </source>
</evidence>
<dbReference type="GO" id="GO:0005886">
    <property type="term" value="C:plasma membrane"/>
    <property type="evidence" value="ECO:0007669"/>
    <property type="project" value="UniProtKB-SubCell"/>
</dbReference>
<feature type="domain" description="Copper acquisition factor BIM1-like" evidence="9">
    <location>
        <begin position="17"/>
        <end position="160"/>
    </location>
</feature>
<feature type="chain" id="PRO_5012676503" description="Copper acquisition factor BIM1-like domain-containing protein" evidence="8">
    <location>
        <begin position="19"/>
        <end position="200"/>
    </location>
</feature>
<dbReference type="CDD" id="cd21176">
    <property type="entry name" value="LPMO_auxiliary-like"/>
    <property type="match status" value="1"/>
</dbReference>